<evidence type="ECO:0000313" key="4">
    <source>
        <dbReference type="Proteomes" id="UP000639396"/>
    </source>
</evidence>
<dbReference type="AlphaFoldDB" id="A0A927CEZ9"/>
<proteinExistence type="predicted"/>
<comment type="caution">
    <text evidence="3">The sequence shown here is derived from an EMBL/GenBank/DDBJ whole genome shotgun (WGS) entry which is preliminary data.</text>
</comment>
<dbReference type="Gene3D" id="2.60.40.1080">
    <property type="match status" value="1"/>
</dbReference>
<sequence>MPLRSGSGWTGKRSGTHTTRPAALCFTRLPFPSSPIRSIRRALRRRTSRGTFRRSGGASQSALRSGGLDSANNSITGSDASQLTWLRQVLEQTSQRHVIVFMHVPPDEISADGEHFQTGHGFSDPDDTVRLYDLMGAFKTRRPDTNVVVFSGDLHAYLHKNVQGVDYVISGGGGKYTHIPPDKGGFYHYLNVYVDEASISWDVVPLLDEITFGALAVRLGVNQEMTLTANGTFQTSTNHPITMPVAPPFKVEWSSDNPDAAEVDDLGKVTGKAPGTAAITVTCGNRHASAMIEVTDVPCAME</sequence>
<keyword evidence="4" id="KW-1185">Reference proteome</keyword>
<dbReference type="Proteomes" id="UP000639396">
    <property type="component" value="Unassembled WGS sequence"/>
</dbReference>
<dbReference type="InterPro" id="IPR003343">
    <property type="entry name" value="Big_2"/>
</dbReference>
<accession>A0A927CEZ9</accession>
<evidence type="ECO:0000259" key="2">
    <source>
        <dbReference type="SMART" id="SM00635"/>
    </source>
</evidence>
<name>A0A927CEZ9_9BACL</name>
<evidence type="ECO:0000256" key="1">
    <source>
        <dbReference type="SAM" id="MobiDB-lite"/>
    </source>
</evidence>
<gene>
    <name evidence="3" type="ORF">IDH45_27370</name>
</gene>
<dbReference type="SUPFAM" id="SSF56300">
    <property type="entry name" value="Metallo-dependent phosphatases"/>
    <property type="match status" value="1"/>
</dbReference>
<protein>
    <submittedName>
        <fullName evidence="3">Ig-like domain-containing protein</fullName>
    </submittedName>
</protein>
<feature type="region of interest" description="Disordered" evidence="1">
    <location>
        <begin position="1"/>
        <end position="21"/>
    </location>
</feature>
<organism evidence="3 4">
    <name type="scientific">Paenibacillus oceani</name>
    <dbReference type="NCBI Taxonomy" id="2772510"/>
    <lineage>
        <taxon>Bacteria</taxon>
        <taxon>Bacillati</taxon>
        <taxon>Bacillota</taxon>
        <taxon>Bacilli</taxon>
        <taxon>Bacillales</taxon>
        <taxon>Paenibacillaceae</taxon>
        <taxon>Paenibacillus</taxon>
    </lineage>
</organism>
<dbReference type="SMART" id="SM00635">
    <property type="entry name" value="BID_2"/>
    <property type="match status" value="1"/>
</dbReference>
<feature type="compositionally biased region" description="Basic residues" evidence="1">
    <location>
        <begin position="43"/>
        <end position="52"/>
    </location>
</feature>
<dbReference type="Gene3D" id="3.60.21.10">
    <property type="match status" value="1"/>
</dbReference>
<evidence type="ECO:0000313" key="3">
    <source>
        <dbReference type="EMBL" id="MBD2865707.1"/>
    </source>
</evidence>
<dbReference type="EMBL" id="JACXJA010000046">
    <property type="protein sequence ID" value="MBD2865707.1"/>
    <property type="molecule type" value="Genomic_DNA"/>
</dbReference>
<reference evidence="3" key="1">
    <citation type="submission" date="2020-09" db="EMBL/GenBank/DDBJ databases">
        <title>A novel bacterium of genus Paenibacillus, isolated from South China Sea.</title>
        <authorList>
            <person name="Huang H."/>
            <person name="Mo K."/>
            <person name="Hu Y."/>
        </authorList>
    </citation>
    <scope>NUCLEOTIDE SEQUENCE</scope>
    <source>
        <strain evidence="3">IB182363</strain>
    </source>
</reference>
<dbReference type="InterPro" id="IPR008964">
    <property type="entry name" value="Invasin/intimin_cell_adhesion"/>
</dbReference>
<feature type="domain" description="BIG2" evidence="2">
    <location>
        <begin position="206"/>
        <end position="293"/>
    </location>
</feature>
<dbReference type="SUPFAM" id="SSF49373">
    <property type="entry name" value="Invasin/intimin cell-adhesion fragments"/>
    <property type="match status" value="1"/>
</dbReference>
<dbReference type="Pfam" id="PF02368">
    <property type="entry name" value="Big_2"/>
    <property type="match status" value="1"/>
</dbReference>
<feature type="region of interest" description="Disordered" evidence="1">
    <location>
        <begin position="43"/>
        <end position="74"/>
    </location>
</feature>
<dbReference type="InterPro" id="IPR029052">
    <property type="entry name" value="Metallo-depent_PP-like"/>
</dbReference>